<keyword evidence="2 5" id="KW-0812">Transmembrane</keyword>
<dbReference type="EMBL" id="JAEQND010000013">
    <property type="protein sequence ID" value="MBL0427780.1"/>
    <property type="molecule type" value="Genomic_DNA"/>
</dbReference>
<evidence type="ECO:0000256" key="5">
    <source>
        <dbReference type="SAM" id="Phobius"/>
    </source>
</evidence>
<accession>A0ABS1JU08</accession>
<keyword evidence="3 5" id="KW-1133">Transmembrane helix</keyword>
<sequence>MAHRVIHPSLVYAPKFGGAPREYAIYNGAAVVMLVIWAIVSGMVWLALLVAAGGAGVHVAMAKLTKRDHQAMEAYFRYVQYQHYYPARAHPCARVPNHQPLAGK</sequence>
<dbReference type="InterPro" id="IPR007792">
    <property type="entry name" value="T4SS_VirB3/TrbD/AvhB"/>
</dbReference>
<protein>
    <submittedName>
        <fullName evidence="6">VirB3 family type IV secretion system protein</fullName>
    </submittedName>
</protein>
<keyword evidence="4 5" id="KW-0472">Membrane</keyword>
<proteinExistence type="predicted"/>
<keyword evidence="7" id="KW-1185">Reference proteome</keyword>
<evidence type="ECO:0000313" key="6">
    <source>
        <dbReference type="EMBL" id="MBL0427780.1"/>
    </source>
</evidence>
<comment type="subcellular location">
    <subcellularLocation>
        <location evidence="1">Membrane</location>
    </subcellularLocation>
</comment>
<evidence type="ECO:0000313" key="7">
    <source>
        <dbReference type="Proteomes" id="UP000622707"/>
    </source>
</evidence>
<name>A0ABS1JU08_9BURK</name>
<dbReference type="RefSeq" id="WP_201692411.1">
    <property type="nucleotide sequence ID" value="NZ_JAEQND010000013.1"/>
</dbReference>
<dbReference type="Proteomes" id="UP000622707">
    <property type="component" value="Unassembled WGS sequence"/>
</dbReference>
<dbReference type="Pfam" id="PF05101">
    <property type="entry name" value="VirB3"/>
    <property type="match status" value="1"/>
</dbReference>
<evidence type="ECO:0000256" key="3">
    <source>
        <dbReference type="ARBA" id="ARBA00022989"/>
    </source>
</evidence>
<comment type="caution">
    <text evidence="6">The sequence shown here is derived from an EMBL/GenBank/DDBJ whole genome shotgun (WGS) entry which is preliminary data.</text>
</comment>
<evidence type="ECO:0000256" key="4">
    <source>
        <dbReference type="ARBA" id="ARBA00023136"/>
    </source>
</evidence>
<evidence type="ECO:0000256" key="2">
    <source>
        <dbReference type="ARBA" id="ARBA00022692"/>
    </source>
</evidence>
<organism evidence="6 7">
    <name type="scientific">Ramlibacter alkalitolerans</name>
    <dbReference type="NCBI Taxonomy" id="2039631"/>
    <lineage>
        <taxon>Bacteria</taxon>
        <taxon>Pseudomonadati</taxon>
        <taxon>Pseudomonadota</taxon>
        <taxon>Betaproteobacteria</taxon>
        <taxon>Burkholderiales</taxon>
        <taxon>Comamonadaceae</taxon>
        <taxon>Ramlibacter</taxon>
    </lineage>
</organism>
<evidence type="ECO:0000256" key="1">
    <source>
        <dbReference type="ARBA" id="ARBA00004370"/>
    </source>
</evidence>
<gene>
    <name evidence="6" type="ORF">JI746_21925</name>
</gene>
<reference evidence="6 7" key="1">
    <citation type="journal article" date="2017" name="Int. J. Syst. Evol. Microbiol.">
        <title>Ramlibacter alkalitolerans sp. nov., alkali-tolerant bacterium isolated from soil of ginseng.</title>
        <authorList>
            <person name="Lee D.H."/>
            <person name="Cha C.J."/>
        </authorList>
    </citation>
    <scope>NUCLEOTIDE SEQUENCE [LARGE SCALE GENOMIC DNA]</scope>
    <source>
        <strain evidence="6 7">KACC 19305</strain>
    </source>
</reference>
<feature type="transmembrane region" description="Helical" evidence="5">
    <location>
        <begin position="24"/>
        <end position="57"/>
    </location>
</feature>